<dbReference type="PROSITE" id="PS51257">
    <property type="entry name" value="PROKAR_LIPOPROTEIN"/>
    <property type="match status" value="1"/>
</dbReference>
<dbReference type="AlphaFoldDB" id="A0A3P3WAH1"/>
<evidence type="ECO:0000313" key="1">
    <source>
        <dbReference type="EMBL" id="RRJ91418.1"/>
    </source>
</evidence>
<keyword evidence="2" id="KW-1185">Reference proteome</keyword>
<sequence>MKNLIFLLFVSLLFSCKEEAIGNDLYFDNPQPINDSELKEIPQKFLGLYKDADSVFLQIDKNLITKYYFGKFKIHKSELDSIKNEFEMSNGKLIDKKTKAIFETKKIGDSIELSNKNCDTIFQISATQKVKQISRDLILNSKFDNLWQVNIISLKKKSLKFKYLSVEDLNSLDSIMSIKSIMIDSSYYLLKPSRKEFKKFLHSNLSHEFLYQKL</sequence>
<proteinExistence type="predicted"/>
<dbReference type="Proteomes" id="UP000271937">
    <property type="component" value="Unassembled WGS sequence"/>
</dbReference>
<protein>
    <recommendedName>
        <fullName evidence="3">Lipoprotein</fullName>
    </recommendedName>
</protein>
<evidence type="ECO:0000313" key="2">
    <source>
        <dbReference type="Proteomes" id="UP000271937"/>
    </source>
</evidence>
<comment type="caution">
    <text evidence="1">The sequence shown here is derived from an EMBL/GenBank/DDBJ whole genome shotgun (WGS) entry which is preliminary data.</text>
</comment>
<gene>
    <name evidence="1" type="ORF">EG849_08470</name>
</gene>
<dbReference type="OrthoDB" id="1345629at2"/>
<accession>A0A3P3WAH1</accession>
<reference evidence="1 2" key="1">
    <citation type="submission" date="2018-11" db="EMBL/GenBank/DDBJ databases">
        <title>Flavobacterium sp. nov., YIM 102600 draft genome.</title>
        <authorList>
            <person name="Li G."/>
            <person name="Jiang Y."/>
        </authorList>
    </citation>
    <scope>NUCLEOTIDE SEQUENCE [LARGE SCALE GENOMIC DNA]</scope>
    <source>
        <strain evidence="1 2">YIM 102600</strain>
    </source>
</reference>
<dbReference type="EMBL" id="RQVR01000008">
    <property type="protein sequence ID" value="RRJ91418.1"/>
    <property type="molecule type" value="Genomic_DNA"/>
</dbReference>
<evidence type="ECO:0008006" key="3">
    <source>
        <dbReference type="Google" id="ProtNLM"/>
    </source>
</evidence>
<name>A0A3P3WAH1_9FLAO</name>
<organism evidence="1 2">
    <name type="scientific">Flavobacterium macacae</name>
    <dbReference type="NCBI Taxonomy" id="2488993"/>
    <lineage>
        <taxon>Bacteria</taxon>
        <taxon>Pseudomonadati</taxon>
        <taxon>Bacteroidota</taxon>
        <taxon>Flavobacteriia</taxon>
        <taxon>Flavobacteriales</taxon>
        <taxon>Flavobacteriaceae</taxon>
        <taxon>Flavobacterium</taxon>
    </lineage>
</organism>
<dbReference type="RefSeq" id="WP_125012652.1">
    <property type="nucleotide sequence ID" value="NZ_RQVR01000008.1"/>
</dbReference>